<proteinExistence type="predicted"/>
<dbReference type="HOGENOM" id="CLU_1721196_0_0_10"/>
<dbReference type="KEGG" id="sli:Slin_0778"/>
<sequence length="152" mass="17566">MKKTILLFALLFSPSIGLLWAKTIQKDSLSKDIGKLAPIVFLHQKRLMNWQSVDRNTKLKEFEISLDSAQKQIPQIIRQSLFIQQMEVMIIRDGDMIAKTFWQKGQPDPLNNFTQLIKKGDRYIIEFTFAMEDSSGNIIALKNKPVFNLPLL</sequence>
<accession>D2QH75</accession>
<dbReference type="RefSeq" id="WP_012925393.1">
    <property type="nucleotide sequence ID" value="NC_013730.1"/>
</dbReference>
<protein>
    <submittedName>
        <fullName evidence="2">Uncharacterized protein</fullName>
    </submittedName>
</protein>
<gene>
    <name evidence="2" type="ordered locus">Slin_0778</name>
</gene>
<dbReference type="AlphaFoldDB" id="D2QH75"/>
<organism evidence="2 3">
    <name type="scientific">Spirosoma linguale (strain ATCC 33905 / DSM 74 / LMG 10896 / Claus 1)</name>
    <dbReference type="NCBI Taxonomy" id="504472"/>
    <lineage>
        <taxon>Bacteria</taxon>
        <taxon>Pseudomonadati</taxon>
        <taxon>Bacteroidota</taxon>
        <taxon>Cytophagia</taxon>
        <taxon>Cytophagales</taxon>
        <taxon>Cytophagaceae</taxon>
        <taxon>Spirosoma</taxon>
    </lineage>
</organism>
<evidence type="ECO:0000256" key="1">
    <source>
        <dbReference type="SAM" id="SignalP"/>
    </source>
</evidence>
<dbReference type="Proteomes" id="UP000002028">
    <property type="component" value="Chromosome"/>
</dbReference>
<name>D2QH75_SPILD</name>
<keyword evidence="3" id="KW-1185">Reference proteome</keyword>
<dbReference type="EMBL" id="CP001769">
    <property type="protein sequence ID" value="ADB36841.1"/>
    <property type="molecule type" value="Genomic_DNA"/>
</dbReference>
<reference evidence="2 3" key="1">
    <citation type="journal article" date="2010" name="Stand. Genomic Sci.">
        <title>Complete genome sequence of Spirosoma linguale type strain (1).</title>
        <authorList>
            <person name="Lail K."/>
            <person name="Sikorski J."/>
            <person name="Saunders E."/>
            <person name="Lapidus A."/>
            <person name="Glavina Del Rio T."/>
            <person name="Copeland A."/>
            <person name="Tice H."/>
            <person name="Cheng J.-F."/>
            <person name="Lucas S."/>
            <person name="Nolan M."/>
            <person name="Bruce D."/>
            <person name="Goodwin L."/>
            <person name="Pitluck S."/>
            <person name="Ivanova N."/>
            <person name="Mavromatis K."/>
            <person name="Ovchinnikova G."/>
            <person name="Pati A."/>
            <person name="Chen A."/>
            <person name="Palaniappan K."/>
            <person name="Land M."/>
            <person name="Hauser L."/>
            <person name="Chang Y.-J."/>
            <person name="Jeffries C.D."/>
            <person name="Chain P."/>
            <person name="Brettin T."/>
            <person name="Detter J.C."/>
            <person name="Schuetze A."/>
            <person name="Rohde M."/>
            <person name="Tindall B.J."/>
            <person name="Goeker M."/>
            <person name="Bristow J."/>
            <person name="Eisen J.A."/>
            <person name="Markowitz V."/>
            <person name="Hugenholtz P."/>
            <person name="Kyrpides N.C."/>
            <person name="Klenk H.-P."/>
            <person name="Chen F."/>
        </authorList>
    </citation>
    <scope>NUCLEOTIDE SEQUENCE [LARGE SCALE GENOMIC DNA]</scope>
    <source>
        <strain evidence="3">ATCC 33905 / DSM 74 / LMG 10896 / Claus 1</strain>
    </source>
</reference>
<feature type="chain" id="PRO_5003033753" evidence="1">
    <location>
        <begin position="22"/>
        <end position="152"/>
    </location>
</feature>
<keyword evidence="1" id="KW-0732">Signal</keyword>
<feature type="signal peptide" evidence="1">
    <location>
        <begin position="1"/>
        <end position="21"/>
    </location>
</feature>
<evidence type="ECO:0000313" key="3">
    <source>
        <dbReference type="Proteomes" id="UP000002028"/>
    </source>
</evidence>
<evidence type="ECO:0000313" key="2">
    <source>
        <dbReference type="EMBL" id="ADB36841.1"/>
    </source>
</evidence>